<dbReference type="WBParaSite" id="scf7180000423200.g10426">
    <property type="protein sequence ID" value="scf7180000423200.g10426"/>
    <property type="gene ID" value="scf7180000423200.g10426"/>
</dbReference>
<proteinExistence type="predicted"/>
<reference evidence="4" key="1">
    <citation type="submission" date="2022-11" db="UniProtKB">
        <authorList>
            <consortium name="WormBaseParasite"/>
        </authorList>
    </citation>
    <scope>IDENTIFICATION</scope>
</reference>
<organism evidence="3 4">
    <name type="scientific">Meloidogyne floridensis</name>
    <dbReference type="NCBI Taxonomy" id="298350"/>
    <lineage>
        <taxon>Eukaryota</taxon>
        <taxon>Metazoa</taxon>
        <taxon>Ecdysozoa</taxon>
        <taxon>Nematoda</taxon>
        <taxon>Chromadorea</taxon>
        <taxon>Rhabditida</taxon>
        <taxon>Tylenchina</taxon>
        <taxon>Tylenchomorpha</taxon>
        <taxon>Tylenchoidea</taxon>
        <taxon>Meloidogynidae</taxon>
        <taxon>Meloidogyninae</taxon>
        <taxon>Meloidogyne</taxon>
    </lineage>
</organism>
<evidence type="ECO:0000256" key="2">
    <source>
        <dbReference type="SAM" id="MobiDB-lite"/>
    </source>
</evidence>
<feature type="region of interest" description="Disordered" evidence="2">
    <location>
        <begin position="288"/>
        <end position="315"/>
    </location>
</feature>
<evidence type="ECO:0000313" key="3">
    <source>
        <dbReference type="Proteomes" id="UP000887560"/>
    </source>
</evidence>
<accession>A0A915P148</accession>
<feature type="coiled-coil region" evidence="1">
    <location>
        <begin position="23"/>
        <end position="57"/>
    </location>
</feature>
<keyword evidence="3" id="KW-1185">Reference proteome</keyword>
<dbReference type="AlphaFoldDB" id="A0A915P148"/>
<evidence type="ECO:0000313" key="4">
    <source>
        <dbReference type="WBParaSite" id="scf7180000423200.g10426"/>
    </source>
</evidence>
<keyword evidence="1" id="KW-0175">Coiled coil</keyword>
<dbReference type="Proteomes" id="UP000887560">
    <property type="component" value="Unplaced"/>
</dbReference>
<feature type="coiled-coil region" evidence="1">
    <location>
        <begin position="82"/>
        <end position="221"/>
    </location>
</feature>
<name>A0A915P148_9BILA</name>
<sequence length="351" mass="41211">MVDNSSIPDSNFMQNMLELGNNVLKVQENYNLIIEQNKSLEKEIKKCMDKLEVDNDKNLTNIQNSFDQKFNLFQKEITNKLEQKYKENYQSLELKIQEIEEENTEKITNLKQMISDLEKIIKQKDEKINSLDGEIKQKISEIERDHYKDLLDIQDKSGQKVEQIQNEIKQIKTENEAYIKTIKQKNKEKYQQLETENKNKIENLKEIIKEKEVKITSLEGDITRKDAAIIVPEIGGTINIDENLQDKKTEEDIMDDTNEKILEIVLGSDDGDDEDAEHKPLDWLAEMEKKDEDIKEQMNEDKKEPENPFIEPKCVNPEKPLNIPIIKRRSMPLIEYLCQLHTTGNYFAFAN</sequence>
<evidence type="ECO:0000256" key="1">
    <source>
        <dbReference type="SAM" id="Coils"/>
    </source>
</evidence>
<protein>
    <submittedName>
        <fullName evidence="4">Uncharacterized protein</fullName>
    </submittedName>
</protein>
<feature type="compositionally biased region" description="Basic and acidic residues" evidence="2">
    <location>
        <begin position="288"/>
        <end position="306"/>
    </location>
</feature>